<dbReference type="PANTHER" id="PTHR44757:SF2">
    <property type="entry name" value="BIOFILM ARCHITECTURE MAINTENANCE PROTEIN MBAA"/>
    <property type="match status" value="1"/>
</dbReference>
<feature type="transmembrane region" description="Helical" evidence="1">
    <location>
        <begin position="163"/>
        <end position="184"/>
    </location>
</feature>
<feature type="domain" description="GGDEF" evidence="4">
    <location>
        <begin position="495"/>
        <end position="628"/>
    </location>
</feature>
<feature type="transmembrane region" description="Helical" evidence="1">
    <location>
        <begin position="100"/>
        <end position="119"/>
    </location>
</feature>
<dbReference type="InterPro" id="IPR001633">
    <property type="entry name" value="EAL_dom"/>
</dbReference>
<feature type="transmembrane region" description="Helical" evidence="1">
    <location>
        <begin position="196"/>
        <end position="213"/>
    </location>
</feature>
<evidence type="ECO:0000259" key="3">
    <source>
        <dbReference type="PROSITE" id="PS50883"/>
    </source>
</evidence>
<dbReference type="PROSITE" id="PS50887">
    <property type="entry name" value="GGDEF"/>
    <property type="match status" value="1"/>
</dbReference>
<dbReference type="Proteomes" id="UP001367922">
    <property type="component" value="Unassembled WGS sequence"/>
</dbReference>
<protein>
    <submittedName>
        <fullName evidence="5">DUF4084 domain-containing protein</fullName>
    </submittedName>
</protein>
<dbReference type="InterPro" id="IPR029787">
    <property type="entry name" value="Nucleotide_cyclase"/>
</dbReference>
<feature type="transmembrane region" description="Helical" evidence="1">
    <location>
        <begin position="7"/>
        <end position="28"/>
    </location>
</feature>
<dbReference type="InterPro" id="IPR052155">
    <property type="entry name" value="Biofilm_reg_signaling"/>
</dbReference>
<keyword evidence="1" id="KW-1133">Transmembrane helix</keyword>
<dbReference type="SUPFAM" id="SSF55073">
    <property type="entry name" value="Nucleotide cyclase"/>
    <property type="match status" value="1"/>
</dbReference>
<dbReference type="RefSeq" id="WP_336482147.1">
    <property type="nucleotide sequence ID" value="NZ_JBAWSV010000003.1"/>
</dbReference>
<evidence type="ECO:0000313" key="5">
    <source>
        <dbReference type="EMBL" id="MEI4829784.1"/>
    </source>
</evidence>
<evidence type="ECO:0000313" key="6">
    <source>
        <dbReference type="Proteomes" id="UP001367922"/>
    </source>
</evidence>
<dbReference type="Pfam" id="PF13321">
    <property type="entry name" value="DUF4084"/>
    <property type="match status" value="1"/>
</dbReference>
<dbReference type="InterPro" id="IPR035919">
    <property type="entry name" value="EAL_sf"/>
</dbReference>
<dbReference type="Gene3D" id="3.30.70.270">
    <property type="match status" value="1"/>
</dbReference>
<feature type="transmembrane region" description="Helical" evidence="1">
    <location>
        <begin position="225"/>
        <end position="244"/>
    </location>
</feature>
<feature type="transmembrane region" description="Helical" evidence="1">
    <location>
        <begin position="265"/>
        <end position="284"/>
    </location>
</feature>
<dbReference type="Gene3D" id="3.20.20.450">
    <property type="entry name" value="EAL domain"/>
    <property type="match status" value="1"/>
</dbReference>
<reference evidence="5 6" key="1">
    <citation type="submission" date="2024-01" db="EMBL/GenBank/DDBJ databases">
        <title>Seven novel Bacillus-like species.</title>
        <authorList>
            <person name="Liu G."/>
        </authorList>
    </citation>
    <scope>NUCLEOTIDE SEQUENCE [LARGE SCALE GENOMIC DNA]</scope>
    <source>
        <strain evidence="5 6">FJAT-53711</strain>
    </source>
</reference>
<dbReference type="CDD" id="cd01948">
    <property type="entry name" value="EAL"/>
    <property type="match status" value="1"/>
</dbReference>
<dbReference type="NCBIfam" id="TIGR00229">
    <property type="entry name" value="sensory_box"/>
    <property type="match status" value="1"/>
</dbReference>
<evidence type="ECO:0000259" key="2">
    <source>
        <dbReference type="PROSITE" id="PS50112"/>
    </source>
</evidence>
<keyword evidence="6" id="KW-1185">Reference proteome</keyword>
<dbReference type="InterPro" id="IPR013656">
    <property type="entry name" value="PAS_4"/>
</dbReference>
<dbReference type="PANTHER" id="PTHR44757">
    <property type="entry name" value="DIGUANYLATE CYCLASE DGCP"/>
    <property type="match status" value="1"/>
</dbReference>
<feature type="transmembrane region" description="Helical" evidence="1">
    <location>
        <begin position="34"/>
        <end position="52"/>
    </location>
</feature>
<dbReference type="SMART" id="SM00091">
    <property type="entry name" value="PAS"/>
    <property type="match status" value="1"/>
</dbReference>
<dbReference type="PROSITE" id="PS50112">
    <property type="entry name" value="PAS"/>
    <property type="match status" value="1"/>
</dbReference>
<dbReference type="CDD" id="cd00130">
    <property type="entry name" value="PAS"/>
    <property type="match status" value="1"/>
</dbReference>
<dbReference type="EMBL" id="JBAWSV010000003">
    <property type="protein sequence ID" value="MEI4829784.1"/>
    <property type="molecule type" value="Genomic_DNA"/>
</dbReference>
<dbReference type="InterPro" id="IPR000014">
    <property type="entry name" value="PAS"/>
</dbReference>
<accession>A0ABU8FXA2</accession>
<dbReference type="InterPro" id="IPR000160">
    <property type="entry name" value="GGDEF_dom"/>
</dbReference>
<evidence type="ECO:0000256" key="1">
    <source>
        <dbReference type="SAM" id="Phobius"/>
    </source>
</evidence>
<keyword evidence="1" id="KW-0472">Membrane</keyword>
<dbReference type="Pfam" id="PF00990">
    <property type="entry name" value="GGDEF"/>
    <property type="match status" value="1"/>
</dbReference>
<name>A0ABU8FXA2_9BACI</name>
<feature type="domain" description="PAS" evidence="2">
    <location>
        <begin position="340"/>
        <end position="410"/>
    </location>
</feature>
<dbReference type="Pfam" id="PF08448">
    <property type="entry name" value="PAS_4"/>
    <property type="match status" value="1"/>
</dbReference>
<dbReference type="InterPro" id="IPR035965">
    <property type="entry name" value="PAS-like_dom_sf"/>
</dbReference>
<dbReference type="Gene3D" id="3.30.450.20">
    <property type="entry name" value="PAS domain"/>
    <property type="match status" value="1"/>
</dbReference>
<dbReference type="Pfam" id="PF00563">
    <property type="entry name" value="EAL"/>
    <property type="match status" value="1"/>
</dbReference>
<sequence>MRQQKKYITFVSIYTLVFLIWILAVPSHTSSKEFGILFFFNVAAIISFLGLLRAIYVSKRPTKIFWLLILCTCISGFIMEIVLFLKALSIYKQEVFFYDAVPFFLLQYALLFIAFSYEIIHKQPVTTFLQFLFDSVFIIIMTIYLMFSVILDLETINELSLNMGMITFYFMAQSLVVYAVISLCRSEQRYTVTRKTLIGAFLITLVYEYVYLYQKVRGVYLSPELTYFVHTTSLLLIGLSSLLYKQKDKALQINNQKYNRFNYARFFLPYISILVILFFMLSNAVKGKDLFIGLAIPLTLLFFRQMLMWKENKQLLYTYQSLNEQLEIKVKEGIQALSKSEQQYKSLFEEHPDAVFSLDMDGNFQHANWACTNLFESYYNEFIGHSFLHFIVDEDRFEAQTALHIAKEGLPQAFEVRTHTKMGIYHHLHITLIPTTVEEKIIGMFGIARDVTELKIKQQQVEHMAFHDALTGLPNRRKFEEELLVALQDAHKRDTTVSVLFLDLDRFKKINDRLGHDVGDLLLIEVANRLQSCLRPKDVVARQGGDEFTIFLPDTFSKQGTSLIANRLLQELNKPISIKEYELTITPSIGIAVYPFDGTNATELMKHADMAMYRAKAAGKNKFIFFSKEMSIVEHEAHFLESELIKALEHNEFYLQYQPQVNTKSKETIGFEALIRWKHPKLGIVSPAQFIPIAEETGFIIRLGEWVLRTACKQAKEWHQNGFSHLKVGVNLSPAQFNHEDLISTISQVLKETQLPPEALDLEITESIAINKEQTVIKKLEQMHQLGVKISIDDFGTGYSSLSYLTKYPIHTLKIAREFIKEIENNPLEEAITSSIITLAKNLQLTVIAEGVETTEQWSFLGDKQCDQIQGFLISKPVYAEEVWRLLQKEIQIQKI</sequence>
<dbReference type="InterPro" id="IPR025152">
    <property type="entry name" value="DUF4084"/>
</dbReference>
<feature type="transmembrane region" description="Helical" evidence="1">
    <location>
        <begin position="64"/>
        <end position="88"/>
    </location>
</feature>
<dbReference type="PROSITE" id="PS50883">
    <property type="entry name" value="EAL"/>
    <property type="match status" value="1"/>
</dbReference>
<organism evidence="5 6">
    <name type="scientific">Bacillus yunxiaonensis</name>
    <dbReference type="NCBI Taxonomy" id="3127665"/>
    <lineage>
        <taxon>Bacteria</taxon>
        <taxon>Bacillati</taxon>
        <taxon>Bacillota</taxon>
        <taxon>Bacilli</taxon>
        <taxon>Bacillales</taxon>
        <taxon>Bacillaceae</taxon>
        <taxon>Bacillus</taxon>
    </lineage>
</organism>
<dbReference type="SMART" id="SM00267">
    <property type="entry name" value="GGDEF"/>
    <property type="match status" value="1"/>
</dbReference>
<dbReference type="NCBIfam" id="TIGR00254">
    <property type="entry name" value="GGDEF"/>
    <property type="match status" value="1"/>
</dbReference>
<dbReference type="SUPFAM" id="SSF141868">
    <property type="entry name" value="EAL domain-like"/>
    <property type="match status" value="1"/>
</dbReference>
<dbReference type="CDD" id="cd01949">
    <property type="entry name" value="GGDEF"/>
    <property type="match status" value="1"/>
</dbReference>
<dbReference type="SUPFAM" id="SSF55785">
    <property type="entry name" value="PYP-like sensor domain (PAS domain)"/>
    <property type="match status" value="1"/>
</dbReference>
<feature type="domain" description="EAL" evidence="3">
    <location>
        <begin position="637"/>
        <end position="891"/>
    </location>
</feature>
<keyword evidence="1" id="KW-0812">Transmembrane</keyword>
<evidence type="ECO:0000259" key="4">
    <source>
        <dbReference type="PROSITE" id="PS50887"/>
    </source>
</evidence>
<comment type="caution">
    <text evidence="5">The sequence shown here is derived from an EMBL/GenBank/DDBJ whole genome shotgun (WGS) entry which is preliminary data.</text>
</comment>
<feature type="transmembrane region" description="Helical" evidence="1">
    <location>
        <begin position="131"/>
        <end position="151"/>
    </location>
</feature>
<proteinExistence type="predicted"/>
<dbReference type="InterPro" id="IPR043128">
    <property type="entry name" value="Rev_trsase/Diguanyl_cyclase"/>
</dbReference>
<gene>
    <name evidence="5" type="ORF">WAX78_10005</name>
</gene>
<dbReference type="SMART" id="SM00052">
    <property type="entry name" value="EAL"/>
    <property type="match status" value="1"/>
</dbReference>